<evidence type="ECO:0000256" key="6">
    <source>
        <dbReference type="ARBA" id="ARBA00023002"/>
    </source>
</evidence>
<sequence>MLNFHQEIDEFLPFLFCFITLFFVWLLTKFLHRHTGKKNLPPSPPKLPILGNLHQLSALTHRSLQSLAKKYGPLMLLHFGNKPTLVISSANAAKEVMKTRDLIFANKPETRVARRFFYDGKDVSVAPYGEHWRQLKSICVLQLLSNKRVQSFHSIREEETTLLMEKVSSLISISSPLNLSDMFVLLANDVVCRSVLGRKCSEEGNGKQFLNLLREFSELLGNVTVGEFIPWLSWLDRVSGFKARVDRVANELDEFLEEVIQGCLDAGQDRSGKAVQNGSTENFLDILTAIYKENSSSVSIDRESIKGILLDVFAGGTDTTSTLLEWTMTELLRHPMIMKKLQKEARGKNLFLLLPLNTASSEDEVPL</sequence>
<dbReference type="Proteomes" id="UP000834106">
    <property type="component" value="Chromosome 3"/>
</dbReference>
<keyword evidence="4" id="KW-0349">Heme</keyword>
<accession>A0AAD1YU61</accession>
<keyword evidence="7" id="KW-0408">Iron</keyword>
<feature type="transmembrane region" description="Helical" evidence="8">
    <location>
        <begin position="12"/>
        <end position="31"/>
    </location>
</feature>
<dbReference type="EMBL" id="OU503038">
    <property type="protein sequence ID" value="CAI9757388.1"/>
    <property type="molecule type" value="Genomic_DNA"/>
</dbReference>
<evidence type="ECO:0000256" key="3">
    <source>
        <dbReference type="ARBA" id="ARBA00010617"/>
    </source>
</evidence>
<evidence type="ECO:0000313" key="9">
    <source>
        <dbReference type="EMBL" id="CAI9757388.1"/>
    </source>
</evidence>
<dbReference type="PANTHER" id="PTHR47955:SF15">
    <property type="entry name" value="CYTOCHROME P450 71A2-LIKE"/>
    <property type="match status" value="1"/>
</dbReference>
<evidence type="ECO:0000256" key="8">
    <source>
        <dbReference type="SAM" id="Phobius"/>
    </source>
</evidence>
<reference evidence="9" key="1">
    <citation type="submission" date="2023-05" db="EMBL/GenBank/DDBJ databases">
        <authorList>
            <person name="Huff M."/>
        </authorList>
    </citation>
    <scope>NUCLEOTIDE SEQUENCE</scope>
</reference>
<name>A0AAD1YU61_9LAMI</name>
<dbReference type="GO" id="GO:0016020">
    <property type="term" value="C:membrane"/>
    <property type="evidence" value="ECO:0007669"/>
    <property type="project" value="UniProtKB-SubCell"/>
</dbReference>
<dbReference type="GO" id="GO:0004497">
    <property type="term" value="F:monooxygenase activity"/>
    <property type="evidence" value="ECO:0007669"/>
    <property type="project" value="InterPro"/>
</dbReference>
<dbReference type="PANTHER" id="PTHR47955">
    <property type="entry name" value="CYTOCHROME P450 FAMILY 71 PROTEIN"/>
    <property type="match status" value="1"/>
</dbReference>
<organism evidence="9 10">
    <name type="scientific">Fraxinus pennsylvanica</name>
    <dbReference type="NCBI Taxonomy" id="56036"/>
    <lineage>
        <taxon>Eukaryota</taxon>
        <taxon>Viridiplantae</taxon>
        <taxon>Streptophyta</taxon>
        <taxon>Embryophyta</taxon>
        <taxon>Tracheophyta</taxon>
        <taxon>Spermatophyta</taxon>
        <taxon>Magnoliopsida</taxon>
        <taxon>eudicotyledons</taxon>
        <taxon>Gunneridae</taxon>
        <taxon>Pentapetalae</taxon>
        <taxon>asterids</taxon>
        <taxon>lamiids</taxon>
        <taxon>Lamiales</taxon>
        <taxon>Oleaceae</taxon>
        <taxon>Oleeae</taxon>
        <taxon>Fraxinus</taxon>
    </lineage>
</organism>
<keyword evidence="10" id="KW-1185">Reference proteome</keyword>
<comment type="subcellular location">
    <subcellularLocation>
        <location evidence="2">Membrane</location>
        <topology evidence="2">Single-pass membrane protein</topology>
    </subcellularLocation>
</comment>
<dbReference type="InterPro" id="IPR036396">
    <property type="entry name" value="Cyt_P450_sf"/>
</dbReference>
<evidence type="ECO:0000313" key="10">
    <source>
        <dbReference type="Proteomes" id="UP000834106"/>
    </source>
</evidence>
<dbReference type="SUPFAM" id="SSF48264">
    <property type="entry name" value="Cytochrome P450"/>
    <property type="match status" value="1"/>
</dbReference>
<dbReference type="GO" id="GO:0020037">
    <property type="term" value="F:heme binding"/>
    <property type="evidence" value="ECO:0007669"/>
    <property type="project" value="InterPro"/>
</dbReference>
<dbReference type="Gene3D" id="1.10.630.10">
    <property type="entry name" value="Cytochrome P450"/>
    <property type="match status" value="1"/>
</dbReference>
<dbReference type="Pfam" id="PF00067">
    <property type="entry name" value="p450"/>
    <property type="match status" value="1"/>
</dbReference>
<keyword evidence="8" id="KW-1133">Transmembrane helix</keyword>
<keyword evidence="6" id="KW-0560">Oxidoreductase</keyword>
<keyword evidence="8" id="KW-0472">Membrane</keyword>
<evidence type="ECO:0000256" key="1">
    <source>
        <dbReference type="ARBA" id="ARBA00001971"/>
    </source>
</evidence>
<dbReference type="PRINTS" id="PR00463">
    <property type="entry name" value="EP450I"/>
</dbReference>
<evidence type="ECO:0000256" key="7">
    <source>
        <dbReference type="ARBA" id="ARBA00023004"/>
    </source>
</evidence>
<keyword evidence="8" id="KW-0812">Transmembrane</keyword>
<proteinExistence type="inferred from homology"/>
<comment type="similarity">
    <text evidence="3">Belongs to the cytochrome P450 family.</text>
</comment>
<dbReference type="AlphaFoldDB" id="A0AAD1YU61"/>
<evidence type="ECO:0000256" key="2">
    <source>
        <dbReference type="ARBA" id="ARBA00004167"/>
    </source>
</evidence>
<dbReference type="InterPro" id="IPR002401">
    <property type="entry name" value="Cyt_P450_E_grp-I"/>
</dbReference>
<dbReference type="InterPro" id="IPR001128">
    <property type="entry name" value="Cyt_P450"/>
</dbReference>
<gene>
    <name evidence="9" type="ORF">FPE_LOCUS4818</name>
</gene>
<evidence type="ECO:0008006" key="11">
    <source>
        <dbReference type="Google" id="ProtNLM"/>
    </source>
</evidence>
<keyword evidence="5" id="KW-0479">Metal-binding</keyword>
<evidence type="ECO:0000256" key="5">
    <source>
        <dbReference type="ARBA" id="ARBA00022723"/>
    </source>
</evidence>
<protein>
    <recommendedName>
        <fullName evidence="11">Cytochrome P450</fullName>
    </recommendedName>
</protein>
<evidence type="ECO:0000256" key="4">
    <source>
        <dbReference type="ARBA" id="ARBA00022617"/>
    </source>
</evidence>
<dbReference type="GO" id="GO:0016705">
    <property type="term" value="F:oxidoreductase activity, acting on paired donors, with incorporation or reduction of molecular oxygen"/>
    <property type="evidence" value="ECO:0007669"/>
    <property type="project" value="InterPro"/>
</dbReference>
<dbReference type="GO" id="GO:0005506">
    <property type="term" value="F:iron ion binding"/>
    <property type="evidence" value="ECO:0007669"/>
    <property type="project" value="InterPro"/>
</dbReference>
<comment type="cofactor">
    <cofactor evidence="1">
        <name>heme</name>
        <dbReference type="ChEBI" id="CHEBI:30413"/>
    </cofactor>
</comment>